<name>A0A1F5ENW9_9BACT</name>
<dbReference type="Proteomes" id="UP000186670">
    <property type="component" value="Unassembled WGS sequence"/>
</dbReference>
<dbReference type="EMBL" id="MEZZ01000013">
    <property type="protein sequence ID" value="OGD69109.1"/>
    <property type="molecule type" value="Genomic_DNA"/>
</dbReference>
<evidence type="ECO:0000313" key="2">
    <source>
        <dbReference type="Proteomes" id="UP000186670"/>
    </source>
</evidence>
<gene>
    <name evidence="1" type="ORF">A2811_02300</name>
</gene>
<protein>
    <submittedName>
        <fullName evidence="1">Uncharacterized protein</fullName>
    </submittedName>
</protein>
<comment type="caution">
    <text evidence="1">The sequence shown here is derived from an EMBL/GenBank/DDBJ whole genome shotgun (WGS) entry which is preliminary data.</text>
</comment>
<evidence type="ECO:0000313" key="1">
    <source>
        <dbReference type="EMBL" id="OGD69109.1"/>
    </source>
</evidence>
<accession>A0A1F5ENW9</accession>
<reference evidence="1 2" key="1">
    <citation type="journal article" date="2016" name="Nat. Commun.">
        <title>Thousands of microbial genomes shed light on interconnected biogeochemical processes in an aquifer system.</title>
        <authorList>
            <person name="Anantharaman K."/>
            <person name="Brown C.T."/>
            <person name="Hug L.A."/>
            <person name="Sharon I."/>
            <person name="Castelle C.J."/>
            <person name="Probst A.J."/>
            <person name="Thomas B.C."/>
            <person name="Singh A."/>
            <person name="Wilkins M.J."/>
            <person name="Karaoz U."/>
            <person name="Brodie E.L."/>
            <person name="Williams K.H."/>
            <person name="Hubbard S.S."/>
            <person name="Banfield J.F."/>
        </authorList>
    </citation>
    <scope>NUCLEOTIDE SEQUENCE [LARGE SCALE GENOMIC DNA]</scope>
</reference>
<dbReference type="AlphaFoldDB" id="A0A1F5ENW9"/>
<sequence length="194" mass="22637">MNEIDKLALMASLCEEHCELNHGPETSHLFTPAIDYLIQPFGYTVSDVEEVSVRDMIVPICAECAKALQGNEWTLFYCFECNSSHWISRKHARLHYKHSVLWLRGCPECTKEFGGLYFSDFKGLPEEIYFLSQQAVKKSFNFHKNKNSCHLHDMSFFNLLFYFYYLKIAFRRVITKLNPPEMSAKTVGLSLYHL</sequence>
<proteinExistence type="predicted"/>
<organism evidence="1 2">
    <name type="scientific">Candidatus Campbellbacteria bacterium RIFCSPHIGHO2_01_FULL_34_10</name>
    <dbReference type="NCBI Taxonomy" id="1797577"/>
    <lineage>
        <taxon>Bacteria</taxon>
        <taxon>Candidatus Campbelliibacteriota</taxon>
    </lineage>
</organism>